<dbReference type="EMBL" id="CP020333">
    <property type="protein sequence ID" value="AQZ54536.1"/>
    <property type="molecule type" value="Genomic_DNA"/>
</dbReference>
<dbReference type="InterPro" id="IPR020558">
    <property type="entry name" value="DiOHA_6PGluconate_deHydtase_CS"/>
</dbReference>
<name>A0A1U9ZA45_9HYPH</name>
<evidence type="ECO:0000259" key="6">
    <source>
        <dbReference type="Pfam" id="PF00920"/>
    </source>
</evidence>
<evidence type="ECO:0000256" key="1">
    <source>
        <dbReference type="ARBA" id="ARBA00006486"/>
    </source>
</evidence>
<dbReference type="GO" id="GO:0050020">
    <property type="term" value="F:L-arabinonate dehydratase activity"/>
    <property type="evidence" value="ECO:0007669"/>
    <property type="project" value="UniProtKB-EC"/>
</dbReference>
<dbReference type="SUPFAM" id="SSF143975">
    <property type="entry name" value="IlvD/EDD N-terminal domain-like"/>
    <property type="match status" value="1"/>
</dbReference>
<dbReference type="OrthoDB" id="7793094at2"/>
<dbReference type="SUPFAM" id="SSF52016">
    <property type="entry name" value="LeuD/IlvD-like"/>
    <property type="match status" value="1"/>
</dbReference>
<dbReference type="Gene3D" id="3.50.30.80">
    <property type="entry name" value="IlvD/EDD C-terminal domain-like"/>
    <property type="match status" value="1"/>
</dbReference>
<keyword evidence="4" id="KW-0411">Iron-sulfur</keyword>
<keyword evidence="8" id="KW-0614">Plasmid</keyword>
<feature type="domain" description="Dihydroxy-acid/6-phosphogluconate dehydratase C-terminal" evidence="7">
    <location>
        <begin position="366"/>
        <end position="560"/>
    </location>
</feature>
<evidence type="ECO:0000259" key="7">
    <source>
        <dbReference type="Pfam" id="PF24877"/>
    </source>
</evidence>
<dbReference type="RefSeq" id="WP_018067172.1">
    <property type="nucleotide sequence ID" value="NZ_AQWH01000034.1"/>
</dbReference>
<organism evidence="8 9">
    <name type="scientific">Martelella mediterranea DSM 17316</name>
    <dbReference type="NCBI Taxonomy" id="1122214"/>
    <lineage>
        <taxon>Bacteria</taxon>
        <taxon>Pseudomonadati</taxon>
        <taxon>Pseudomonadota</taxon>
        <taxon>Alphaproteobacteria</taxon>
        <taxon>Hyphomicrobiales</taxon>
        <taxon>Aurantimonadaceae</taxon>
        <taxon>Martelella</taxon>
    </lineage>
</organism>
<dbReference type="AlphaFoldDB" id="A0A1U9ZA45"/>
<keyword evidence="2" id="KW-0479">Metal-binding</keyword>
<comment type="similarity">
    <text evidence="1">Belongs to the IlvD/Edd family.</text>
</comment>
<dbReference type="PROSITE" id="PS00886">
    <property type="entry name" value="ILVD_EDD_1"/>
    <property type="match status" value="1"/>
</dbReference>
<dbReference type="InterPro" id="IPR052352">
    <property type="entry name" value="Sugar_Degrad_Dehydratases"/>
</dbReference>
<dbReference type="PANTHER" id="PTHR43183">
    <property type="entry name" value="HYPOTHETICAL DIHYDROXYACID DEHYDRATASE (EUROFUNG)-RELATED"/>
    <property type="match status" value="1"/>
</dbReference>
<evidence type="ECO:0000256" key="2">
    <source>
        <dbReference type="ARBA" id="ARBA00022723"/>
    </source>
</evidence>
<dbReference type="FunFam" id="3.50.30.80:FF:000001">
    <property type="entry name" value="Dihydroxy-acid dehydratase"/>
    <property type="match status" value="1"/>
</dbReference>
<gene>
    <name evidence="8" type="primary">araC_3</name>
    <name evidence="8" type="ORF">Mame_05245</name>
</gene>
<evidence type="ECO:0000256" key="3">
    <source>
        <dbReference type="ARBA" id="ARBA00023004"/>
    </source>
</evidence>
<dbReference type="Proteomes" id="UP000191135">
    <property type="component" value="Plasmid pMM170"/>
</dbReference>
<dbReference type="NCBIfam" id="NF004784">
    <property type="entry name" value="PRK06131.1"/>
    <property type="match status" value="1"/>
</dbReference>
<sequence>MTQDRLKPGDLRSSRWFAPDDLRSFGHRSRMMQLGYSEADFRDKPIIGILNTWSELNTCHSHFPERVKDVKRGVAQAGGLAVEIPSISVDESFSKPTSMLYRNLLAMEAEENIRAHPLDGVVLMGGCDKSTPGLVMGAISAGVPMIYLPAGPMLRGNYAGKILGSGSDAWKYWDERRAGNISDAEWLGIQGGIARSAGVCMTMGTASTMTAIADAMGLTLPGASSIPAVDSGHMRMSADCGRRIVEMVWEGLTPDKIVTGASVRNAAIVAMATGCSTNAVVHLIAMARRAGVQLELDELDALGRITPLIANVRPSGKDYLMEDFYYAGGLRALMKQIEDRLDTSAITVTGKTMAENLEGAVVYNDDVIRPLSNPVYREGSLAVLRGNLCPDGAVMKPAACDPKYYQHQGPALVFDSYPEMKRAVDDETLDISPDTVMVLRNAGPLGGPGFPEWGMLPIPKALIKQGYRDMLRISDARMSGTSYGACILHVAPESFVGGPLALLRTGDIVRLNLEERRLDMLVDDAEIAARRAAWIPPEPRYGRGYGHIFSKHVTQADKGCDFDFLQTDFGPGAGEPDIF</sequence>
<dbReference type="NCBIfam" id="NF009560">
    <property type="entry name" value="PRK13017.1"/>
    <property type="match status" value="1"/>
</dbReference>
<feature type="domain" description="Dihydroxy-acid/6-phosphogluconate dehydratase N-terminal" evidence="6">
    <location>
        <begin position="44"/>
        <end position="356"/>
    </location>
</feature>
<geneLocation type="plasmid" evidence="9">
    <name>pmm170</name>
</geneLocation>
<evidence type="ECO:0000256" key="4">
    <source>
        <dbReference type="ARBA" id="ARBA00023014"/>
    </source>
</evidence>
<evidence type="ECO:0000313" key="8">
    <source>
        <dbReference type="EMBL" id="AQZ54536.1"/>
    </source>
</evidence>
<keyword evidence="5 8" id="KW-0456">Lyase</keyword>
<accession>A0A1U9ZA45</accession>
<proteinExistence type="inferred from homology"/>
<dbReference type="InterPro" id="IPR042096">
    <property type="entry name" value="Dihydro-acid_dehy_C"/>
</dbReference>
<reference evidence="8 9" key="1">
    <citation type="submission" date="2017-03" db="EMBL/GenBank/DDBJ databases">
        <title>Foreign affairs: Plasmid Transfer between Roseobacters and Rhizobia.</title>
        <authorList>
            <person name="Bartling P."/>
            <person name="Bunk B."/>
            <person name="Overmann J."/>
            <person name="Brinkmann H."/>
            <person name="Petersen J."/>
        </authorList>
    </citation>
    <scope>NUCLEOTIDE SEQUENCE [LARGE SCALE GENOMIC DNA]</scope>
    <source>
        <strain evidence="8 9">MACL11</strain>
        <plasmid evidence="9">Plasmid pmm170</plasmid>
    </source>
</reference>
<dbReference type="eggNOG" id="COG0129">
    <property type="taxonomic scope" value="Bacteria"/>
</dbReference>
<dbReference type="InterPro" id="IPR000581">
    <property type="entry name" value="ILV_EDD_N"/>
</dbReference>
<dbReference type="Pfam" id="PF24877">
    <property type="entry name" value="ILV_EDD_C"/>
    <property type="match status" value="1"/>
</dbReference>
<dbReference type="EC" id="4.2.1.25" evidence="8"/>
<evidence type="ECO:0000313" key="9">
    <source>
        <dbReference type="Proteomes" id="UP000191135"/>
    </source>
</evidence>
<dbReference type="GO" id="GO:0046872">
    <property type="term" value="F:metal ion binding"/>
    <property type="evidence" value="ECO:0007669"/>
    <property type="project" value="UniProtKB-KW"/>
</dbReference>
<dbReference type="Pfam" id="PF00920">
    <property type="entry name" value="ILVD_EDD_N"/>
    <property type="match status" value="1"/>
</dbReference>
<evidence type="ECO:0000256" key="5">
    <source>
        <dbReference type="ARBA" id="ARBA00023239"/>
    </source>
</evidence>
<dbReference type="GO" id="GO:0051536">
    <property type="term" value="F:iron-sulfur cluster binding"/>
    <property type="evidence" value="ECO:0007669"/>
    <property type="project" value="UniProtKB-KW"/>
</dbReference>
<keyword evidence="9" id="KW-1185">Reference proteome</keyword>
<dbReference type="InterPro" id="IPR056740">
    <property type="entry name" value="ILV_EDD_C"/>
</dbReference>
<dbReference type="KEGG" id="mmed:Mame_05245"/>
<protein>
    <submittedName>
        <fullName evidence="8">L-arabonate dehydratase</fullName>
        <ecNumber evidence="8">4.2.1.25</ecNumber>
    </submittedName>
</protein>
<keyword evidence="3" id="KW-0408">Iron</keyword>
<dbReference type="InterPro" id="IPR037237">
    <property type="entry name" value="IlvD/EDD_N"/>
</dbReference>
<dbReference type="PANTHER" id="PTHR43183:SF2">
    <property type="entry name" value="DIHYDROXY-ACID DEHYDRATASE"/>
    <property type="match status" value="1"/>
</dbReference>
<dbReference type="NCBIfam" id="NF009559">
    <property type="entry name" value="PRK13016.1"/>
    <property type="match status" value="1"/>
</dbReference>